<proteinExistence type="predicted"/>
<reference evidence="1" key="1">
    <citation type="journal article" date="2014" name="Front. Microbiol.">
        <title>High frequency of phylogenetically diverse reductive dehalogenase-homologous genes in deep subseafloor sedimentary metagenomes.</title>
        <authorList>
            <person name="Kawai M."/>
            <person name="Futagami T."/>
            <person name="Toyoda A."/>
            <person name="Takaki Y."/>
            <person name="Nishi S."/>
            <person name="Hori S."/>
            <person name="Arai W."/>
            <person name="Tsubouchi T."/>
            <person name="Morono Y."/>
            <person name="Uchiyama I."/>
            <person name="Ito T."/>
            <person name="Fujiyama A."/>
            <person name="Inagaki F."/>
            <person name="Takami H."/>
        </authorList>
    </citation>
    <scope>NUCLEOTIDE SEQUENCE</scope>
    <source>
        <strain evidence="1">Expedition CK06-06</strain>
    </source>
</reference>
<organism evidence="1">
    <name type="scientific">marine sediment metagenome</name>
    <dbReference type="NCBI Taxonomy" id="412755"/>
    <lineage>
        <taxon>unclassified sequences</taxon>
        <taxon>metagenomes</taxon>
        <taxon>ecological metagenomes</taxon>
    </lineage>
</organism>
<accession>X1LT67</accession>
<dbReference type="EMBL" id="BARV01016054">
    <property type="protein sequence ID" value="GAI22552.1"/>
    <property type="molecule type" value="Genomic_DNA"/>
</dbReference>
<name>X1LT67_9ZZZZ</name>
<comment type="caution">
    <text evidence="1">The sequence shown here is derived from an EMBL/GenBank/DDBJ whole genome shotgun (WGS) entry which is preliminary data.</text>
</comment>
<dbReference type="AlphaFoldDB" id="X1LT67"/>
<gene>
    <name evidence="1" type="ORF">S06H3_27642</name>
</gene>
<sequence>MAVEVSIPCEPDVVVGLETGKNQLHLVFIETKYYSGLSSEEDERAEPNDQLARELDNLAVVSCANLGWKTHSEITARSLLFVTQDMGIPQDVLVQSLDEYERKRNKHGDIYWASWRSLPSILERNLEKESVTENKAVMADMLSLLLRKGLIMFSGVESVTEYFTLPEFYHDIPTKYSWPVIPGSLEINYVFEVTR</sequence>
<protein>
    <submittedName>
        <fullName evidence="1">Uncharacterized protein</fullName>
    </submittedName>
</protein>
<evidence type="ECO:0000313" key="1">
    <source>
        <dbReference type="EMBL" id="GAI22552.1"/>
    </source>
</evidence>